<comment type="caution">
    <text evidence="8">The sequence shown here is derived from an EMBL/GenBank/DDBJ whole genome shotgun (WGS) entry which is preliminary data.</text>
</comment>
<dbReference type="PANTHER" id="PTHR11177">
    <property type="entry name" value="CHITINASE"/>
    <property type="match status" value="1"/>
</dbReference>
<keyword evidence="4" id="KW-0325">Glycoprotein</keyword>
<dbReference type="SUPFAM" id="SSF54556">
    <property type="entry name" value="Chitinase insertion domain"/>
    <property type="match status" value="1"/>
</dbReference>
<dbReference type="InterPro" id="IPR001579">
    <property type="entry name" value="Glyco_hydro_18_chit_AS"/>
</dbReference>
<dbReference type="Gene3D" id="3.10.50.10">
    <property type="match status" value="1"/>
</dbReference>
<reference evidence="8" key="1">
    <citation type="submission" date="2019-10" db="EMBL/GenBank/DDBJ databases">
        <authorList>
            <person name="Zhang R."/>
            <person name="Pan Y."/>
            <person name="Wang J."/>
            <person name="Ma R."/>
            <person name="Yu S."/>
        </authorList>
    </citation>
    <scope>NUCLEOTIDE SEQUENCE</scope>
    <source>
        <strain evidence="8">LA-IB0</strain>
        <tissue evidence="8">Leaf</tissue>
    </source>
</reference>
<dbReference type="PROSITE" id="PS01095">
    <property type="entry name" value="GH18_1"/>
    <property type="match status" value="1"/>
</dbReference>
<evidence type="ECO:0000256" key="5">
    <source>
        <dbReference type="ARBA" id="ARBA00023295"/>
    </source>
</evidence>
<dbReference type="Gene3D" id="3.20.20.80">
    <property type="entry name" value="Glycosidases"/>
    <property type="match status" value="1"/>
</dbReference>
<dbReference type="InterPro" id="IPR029070">
    <property type="entry name" value="Chitinase_insertion_sf"/>
</dbReference>
<keyword evidence="2" id="KW-0732">Signal</keyword>
<dbReference type="GO" id="GO:0006032">
    <property type="term" value="P:chitin catabolic process"/>
    <property type="evidence" value="ECO:0007669"/>
    <property type="project" value="TreeGrafter"/>
</dbReference>
<feature type="domain" description="GH18" evidence="7">
    <location>
        <begin position="33"/>
        <end position="381"/>
    </location>
</feature>
<gene>
    <name evidence="8" type="ORF">BUALT_Bualt16G0083200</name>
</gene>
<dbReference type="GO" id="GO:0004568">
    <property type="term" value="F:chitinase activity"/>
    <property type="evidence" value="ECO:0007669"/>
    <property type="project" value="TreeGrafter"/>
</dbReference>
<name>A0AAV6WJ91_9LAMI</name>
<keyword evidence="3 6" id="KW-0378">Hydrolase</keyword>
<evidence type="ECO:0000313" key="8">
    <source>
        <dbReference type="EMBL" id="KAG8367547.1"/>
    </source>
</evidence>
<dbReference type="SUPFAM" id="SSF51445">
    <property type="entry name" value="(Trans)glycosidases"/>
    <property type="match status" value="1"/>
</dbReference>
<dbReference type="EMBL" id="WHWC01000016">
    <property type="protein sequence ID" value="KAG8367547.1"/>
    <property type="molecule type" value="Genomic_DNA"/>
</dbReference>
<dbReference type="InterPro" id="IPR050314">
    <property type="entry name" value="Glycosyl_Hydrlase_18"/>
</dbReference>
<dbReference type="PROSITE" id="PS51910">
    <property type="entry name" value="GH18_2"/>
    <property type="match status" value="1"/>
</dbReference>
<dbReference type="GO" id="GO:0005576">
    <property type="term" value="C:extracellular region"/>
    <property type="evidence" value="ECO:0007669"/>
    <property type="project" value="TreeGrafter"/>
</dbReference>
<dbReference type="InterPro" id="IPR001223">
    <property type="entry name" value="Glyco_hydro18_cat"/>
</dbReference>
<comment type="similarity">
    <text evidence="1">Belongs to the glycosyl hydrolase 18 family. Chitinase class V subfamily.</text>
</comment>
<protein>
    <recommendedName>
        <fullName evidence="7">GH18 domain-containing protein</fullName>
    </recommendedName>
</protein>
<keyword evidence="9" id="KW-1185">Reference proteome</keyword>
<dbReference type="InterPro" id="IPR011583">
    <property type="entry name" value="Chitinase_II/V-like_cat"/>
</dbReference>
<dbReference type="CDD" id="cd02879">
    <property type="entry name" value="GH18_plant_chitinase_class_V"/>
    <property type="match status" value="1"/>
</dbReference>
<evidence type="ECO:0000256" key="2">
    <source>
        <dbReference type="ARBA" id="ARBA00022729"/>
    </source>
</evidence>
<proteinExistence type="inferred from homology"/>
<dbReference type="FunFam" id="3.10.50.10:FF:000003">
    <property type="entry name" value="Class V chitinase CHIT5b"/>
    <property type="match status" value="1"/>
</dbReference>
<keyword evidence="5 6" id="KW-0326">Glycosidase</keyword>
<accession>A0AAV6WJ91</accession>
<dbReference type="GO" id="GO:0008061">
    <property type="term" value="F:chitin binding"/>
    <property type="evidence" value="ECO:0007669"/>
    <property type="project" value="InterPro"/>
</dbReference>
<dbReference type="Proteomes" id="UP000826271">
    <property type="component" value="Unassembled WGS sequence"/>
</dbReference>
<evidence type="ECO:0000256" key="4">
    <source>
        <dbReference type="ARBA" id="ARBA00023180"/>
    </source>
</evidence>
<dbReference type="GO" id="GO:0005975">
    <property type="term" value="P:carbohydrate metabolic process"/>
    <property type="evidence" value="ECO:0007669"/>
    <property type="project" value="InterPro"/>
</dbReference>
<evidence type="ECO:0000256" key="3">
    <source>
        <dbReference type="ARBA" id="ARBA00022801"/>
    </source>
</evidence>
<sequence length="381" mass="41852">MAALKNSTLCTYGIFLTLTFCYSAMATRYSSQAIKGAYFPSWAQDFTPSSINTKLFTHIYYAFLIPNNVTFKFGIEHTEALLLVNFTSTLHAKKPPVKTLFSVGGGDTYGLPLFSQLASDSWSRSNFIHSSIEVARNFGFDGIDLDWEFPKNPQDMVNLAVLLKEWRVEVEKEAAATGRPPLLLSAAVYYSADMSLDGPARAYPSASISKNLDWINVMAYDYHGGWDTSATGAHAALFDPTSNVSSSYGLGSWIRSGVPRSKLIMGLPLYGRTWKLKDPTLHGIGAPAIGVGPGSDGTGVLTFAEVVKFNRDNKSKVVYDLTTVSVYSVAGANWIGYDDTTSVTVKIGYARGLGLRGYFFWAVNDDYKWRISKTASHLWSL</sequence>
<organism evidence="8 9">
    <name type="scientific">Buddleja alternifolia</name>
    <dbReference type="NCBI Taxonomy" id="168488"/>
    <lineage>
        <taxon>Eukaryota</taxon>
        <taxon>Viridiplantae</taxon>
        <taxon>Streptophyta</taxon>
        <taxon>Embryophyta</taxon>
        <taxon>Tracheophyta</taxon>
        <taxon>Spermatophyta</taxon>
        <taxon>Magnoliopsida</taxon>
        <taxon>eudicotyledons</taxon>
        <taxon>Gunneridae</taxon>
        <taxon>Pentapetalae</taxon>
        <taxon>asterids</taxon>
        <taxon>lamiids</taxon>
        <taxon>Lamiales</taxon>
        <taxon>Scrophulariaceae</taxon>
        <taxon>Buddlejeae</taxon>
        <taxon>Buddleja</taxon>
    </lineage>
</organism>
<evidence type="ECO:0000313" key="9">
    <source>
        <dbReference type="Proteomes" id="UP000826271"/>
    </source>
</evidence>
<dbReference type="SMART" id="SM00636">
    <property type="entry name" value="Glyco_18"/>
    <property type="match status" value="1"/>
</dbReference>
<evidence type="ECO:0000256" key="1">
    <source>
        <dbReference type="ARBA" id="ARBA00008682"/>
    </source>
</evidence>
<dbReference type="InterPro" id="IPR017853">
    <property type="entry name" value="GH"/>
</dbReference>
<evidence type="ECO:0000256" key="6">
    <source>
        <dbReference type="RuleBase" id="RU000489"/>
    </source>
</evidence>
<dbReference type="AlphaFoldDB" id="A0AAV6WJ91"/>
<dbReference type="Pfam" id="PF00704">
    <property type="entry name" value="Glyco_hydro_18"/>
    <property type="match status" value="1"/>
</dbReference>
<dbReference type="PANTHER" id="PTHR11177:SF396">
    <property type="entry name" value="NOD FACTOR HYDROLASE PROTEIN 1"/>
    <property type="match status" value="1"/>
</dbReference>
<evidence type="ECO:0000259" key="7">
    <source>
        <dbReference type="PROSITE" id="PS51910"/>
    </source>
</evidence>